<dbReference type="InterPro" id="IPR029044">
    <property type="entry name" value="Nucleotide-diphossugar_trans"/>
</dbReference>
<evidence type="ECO:0000259" key="1">
    <source>
        <dbReference type="Pfam" id="PF00535"/>
    </source>
</evidence>
<dbReference type="PANTHER" id="PTHR22916">
    <property type="entry name" value="GLYCOSYLTRANSFERASE"/>
    <property type="match status" value="1"/>
</dbReference>
<dbReference type="Gene3D" id="3.90.550.10">
    <property type="entry name" value="Spore Coat Polysaccharide Biosynthesis Protein SpsA, Chain A"/>
    <property type="match status" value="1"/>
</dbReference>
<accession>A0AA44AMM1</accession>
<dbReference type="InterPro" id="IPR001173">
    <property type="entry name" value="Glyco_trans_2-like"/>
</dbReference>
<comment type="caution">
    <text evidence="2">The sequence shown here is derived from an EMBL/GenBank/DDBJ whole genome shotgun (WGS) entry which is preliminary data.</text>
</comment>
<organism evidence="2 3">
    <name type="scientific">Parabacteroides merdae</name>
    <dbReference type="NCBI Taxonomy" id="46503"/>
    <lineage>
        <taxon>Bacteria</taxon>
        <taxon>Pseudomonadati</taxon>
        <taxon>Bacteroidota</taxon>
        <taxon>Bacteroidia</taxon>
        <taxon>Bacteroidales</taxon>
        <taxon>Tannerellaceae</taxon>
        <taxon>Parabacteroides</taxon>
    </lineage>
</organism>
<evidence type="ECO:0000313" key="3">
    <source>
        <dbReference type="Proteomes" id="UP000448908"/>
    </source>
</evidence>
<protein>
    <submittedName>
        <fullName evidence="2">Glycosyltransferase</fullName>
    </submittedName>
</protein>
<dbReference type="EMBL" id="WNDA01000003">
    <property type="protein sequence ID" value="MTU68058.1"/>
    <property type="molecule type" value="Genomic_DNA"/>
</dbReference>
<name>A0AA44AMM1_9BACT</name>
<feature type="domain" description="Glycosyltransferase 2-like" evidence="1">
    <location>
        <begin position="8"/>
        <end position="149"/>
    </location>
</feature>
<proteinExistence type="predicted"/>
<dbReference type="Proteomes" id="UP000448908">
    <property type="component" value="Unassembled WGS sequence"/>
</dbReference>
<gene>
    <name evidence="2" type="ORF">GMD92_02920</name>
</gene>
<reference evidence="2 3" key="1">
    <citation type="journal article" date="2019" name="Nat. Med.">
        <title>A library of human gut bacterial isolates paired with longitudinal multiomics data enables mechanistic microbiome research.</title>
        <authorList>
            <person name="Poyet M."/>
            <person name="Groussin M."/>
            <person name="Gibbons S.M."/>
            <person name="Avila-Pacheco J."/>
            <person name="Jiang X."/>
            <person name="Kearney S.M."/>
            <person name="Perrotta A.R."/>
            <person name="Berdy B."/>
            <person name="Zhao S."/>
            <person name="Lieberman T.D."/>
            <person name="Swanson P.K."/>
            <person name="Smith M."/>
            <person name="Roesemann S."/>
            <person name="Alexander J.E."/>
            <person name="Rich S.A."/>
            <person name="Livny J."/>
            <person name="Vlamakis H."/>
            <person name="Clish C."/>
            <person name="Bullock K."/>
            <person name="Deik A."/>
            <person name="Scott J."/>
            <person name="Pierce K.A."/>
            <person name="Xavier R.J."/>
            <person name="Alm E.J."/>
        </authorList>
    </citation>
    <scope>NUCLEOTIDE SEQUENCE [LARGE SCALE GENOMIC DNA]</scope>
    <source>
        <strain evidence="2 3">BIOML-A16</strain>
    </source>
</reference>
<dbReference type="AlphaFoldDB" id="A0AA44AMM1"/>
<dbReference type="PANTHER" id="PTHR22916:SF3">
    <property type="entry name" value="UDP-GLCNAC:BETAGAL BETA-1,3-N-ACETYLGLUCOSAMINYLTRANSFERASE-LIKE PROTEIN 1"/>
    <property type="match status" value="1"/>
</dbReference>
<dbReference type="SUPFAM" id="SSF53448">
    <property type="entry name" value="Nucleotide-diphospho-sugar transferases"/>
    <property type="match status" value="1"/>
</dbReference>
<dbReference type="GO" id="GO:0016758">
    <property type="term" value="F:hexosyltransferase activity"/>
    <property type="evidence" value="ECO:0007669"/>
    <property type="project" value="UniProtKB-ARBA"/>
</dbReference>
<sequence>MEFGYTYTIIIPHKNIQPLLRRCLNSIPRRKDIQVIVVDDGSDNYTETEAVVRNAGNAEIVYISGSGGAGRARNIGLRHARGRWIVFADADDFFTDELLPALEGYSDSEFDIVFFDSCSASSETLQPMPKRETSADRFRKSGDYGILRYTSHVVWGKMYSSRFVTENSIVFEEIAACNDYMFSGKAGILAHQIAFDDRVIYCYTVRSNSISTTISLNNCVVGLLARLRLNEMLRTARVPQRYWDNALSPFGDMRKVSASATLRYFGTYLRRTPPRRIGIDAAQALCRIVLRLAGVDKSRSCRKMRKMEH</sequence>
<dbReference type="RefSeq" id="WP_155156063.1">
    <property type="nucleotide sequence ID" value="NZ_WNCS01000023.1"/>
</dbReference>
<evidence type="ECO:0000313" key="2">
    <source>
        <dbReference type="EMBL" id="MTU68058.1"/>
    </source>
</evidence>
<dbReference type="CDD" id="cd00761">
    <property type="entry name" value="Glyco_tranf_GTA_type"/>
    <property type="match status" value="1"/>
</dbReference>
<dbReference type="Pfam" id="PF00535">
    <property type="entry name" value="Glycos_transf_2"/>
    <property type="match status" value="1"/>
</dbReference>